<evidence type="ECO:0000256" key="3">
    <source>
        <dbReference type="ARBA" id="ARBA00010617"/>
    </source>
</evidence>
<keyword evidence="8" id="KW-0503">Monooxygenase</keyword>
<keyword evidence="10" id="KW-0812">Transmembrane</keyword>
<keyword evidence="7 9" id="KW-0408">Iron</keyword>
<comment type="cofactor">
    <cofactor evidence="1 9">
        <name>heme</name>
        <dbReference type="ChEBI" id="CHEBI:30413"/>
    </cofactor>
</comment>
<dbReference type="OMA" id="QCAFIMD"/>
<gene>
    <name evidence="11" type="ORF">A0H81_12348</name>
</gene>
<accession>A0A1C7LST0</accession>
<sequence>MVSVLLQSILFGIVTWLMWRIFRHLILKSPLDLLPGPSTSSFWTGHLKQLIKPGALAFHKEIAETYGPVFTIRGLFRQRILYVYDPNFMHQIVLKQQDLFEKSPLFVKSLHNLFGPGLLGTMGAQHRRQRKLLNPLFSVNHLRSVTPIFYEVCHKLRDAIESRVHDGPQEVDMLSWMSRAALELIGQSGLGYSFDPLVEDRPDAYGDALKTLIPTLSELGLIRRLNQYIPSWVPLSLRRKIFNMIPHKGFQKLQAVADTLHSRSIEIFLEKKAAVETGDEVGEAKDIMSVLLKANMQASVEDRLPEDEVIAQMSTITFAAMDTTSSALSRILHLLAQYPIIQEKLREEILKASEDRDLSYDDLVDLPYLDAVCRETLRLHAPVPFLMRECCGDTVLQLSEPVLRADGSTTKKLAIPKGTKVLISMAASNCSKALWGEDADEWKPERWLSPLPTTIMEAPVPGVYSHLMTFFGGPRACIGFKFSQLEMKVALCTLLSNFTFGLSDKPIVWNFGPVSFPSVGQYGGRPQLPVKVELLKR</sequence>
<dbReference type="Gene3D" id="1.10.630.10">
    <property type="entry name" value="Cytochrome P450"/>
    <property type="match status" value="1"/>
</dbReference>
<name>A0A1C7LST0_GRIFR</name>
<feature type="transmembrane region" description="Helical" evidence="10">
    <location>
        <begin position="6"/>
        <end position="22"/>
    </location>
</feature>
<dbReference type="Pfam" id="PF00067">
    <property type="entry name" value="p450"/>
    <property type="match status" value="1"/>
</dbReference>
<keyword evidence="12" id="KW-1185">Reference proteome</keyword>
<dbReference type="GO" id="GO:0005506">
    <property type="term" value="F:iron ion binding"/>
    <property type="evidence" value="ECO:0007669"/>
    <property type="project" value="InterPro"/>
</dbReference>
<dbReference type="InterPro" id="IPR036396">
    <property type="entry name" value="Cyt_P450_sf"/>
</dbReference>
<feature type="binding site" description="axial binding residue" evidence="9">
    <location>
        <position position="477"/>
    </location>
    <ligand>
        <name>heme</name>
        <dbReference type="ChEBI" id="CHEBI:30413"/>
    </ligand>
    <ligandPart>
        <name>Fe</name>
        <dbReference type="ChEBI" id="CHEBI:18248"/>
    </ligandPart>
</feature>
<dbReference type="GO" id="GO:0016705">
    <property type="term" value="F:oxidoreductase activity, acting on paired donors, with incorporation or reduction of molecular oxygen"/>
    <property type="evidence" value="ECO:0007669"/>
    <property type="project" value="InterPro"/>
</dbReference>
<keyword evidence="6" id="KW-0560">Oxidoreductase</keyword>
<evidence type="ECO:0000256" key="2">
    <source>
        <dbReference type="ARBA" id="ARBA00005179"/>
    </source>
</evidence>
<keyword evidence="4 9" id="KW-0349">Heme</keyword>
<evidence type="ECO:0008006" key="13">
    <source>
        <dbReference type="Google" id="ProtNLM"/>
    </source>
</evidence>
<dbReference type="PRINTS" id="PR00463">
    <property type="entry name" value="EP450I"/>
</dbReference>
<comment type="caution">
    <text evidence="11">The sequence shown here is derived from an EMBL/GenBank/DDBJ whole genome shotgun (WGS) entry which is preliminary data.</text>
</comment>
<evidence type="ECO:0000256" key="6">
    <source>
        <dbReference type="ARBA" id="ARBA00023002"/>
    </source>
</evidence>
<keyword evidence="5 9" id="KW-0479">Metal-binding</keyword>
<dbReference type="Proteomes" id="UP000092993">
    <property type="component" value="Unassembled WGS sequence"/>
</dbReference>
<evidence type="ECO:0000256" key="1">
    <source>
        <dbReference type="ARBA" id="ARBA00001971"/>
    </source>
</evidence>
<evidence type="ECO:0000256" key="7">
    <source>
        <dbReference type="ARBA" id="ARBA00023004"/>
    </source>
</evidence>
<dbReference type="EMBL" id="LUGG01000023">
    <property type="protein sequence ID" value="OBZ67742.1"/>
    <property type="molecule type" value="Genomic_DNA"/>
</dbReference>
<dbReference type="PRINTS" id="PR00385">
    <property type="entry name" value="P450"/>
</dbReference>
<dbReference type="SUPFAM" id="SSF48264">
    <property type="entry name" value="Cytochrome P450"/>
    <property type="match status" value="1"/>
</dbReference>
<dbReference type="GO" id="GO:0020037">
    <property type="term" value="F:heme binding"/>
    <property type="evidence" value="ECO:0007669"/>
    <property type="project" value="InterPro"/>
</dbReference>
<evidence type="ECO:0000256" key="10">
    <source>
        <dbReference type="SAM" id="Phobius"/>
    </source>
</evidence>
<protein>
    <recommendedName>
        <fullName evidence="13">Cytochrome P450</fullName>
    </recommendedName>
</protein>
<proteinExistence type="inferred from homology"/>
<dbReference type="InterPro" id="IPR002401">
    <property type="entry name" value="Cyt_P450_E_grp-I"/>
</dbReference>
<evidence type="ECO:0000256" key="9">
    <source>
        <dbReference type="PIRSR" id="PIRSR602401-1"/>
    </source>
</evidence>
<dbReference type="OrthoDB" id="1470350at2759"/>
<dbReference type="GO" id="GO:0004497">
    <property type="term" value="F:monooxygenase activity"/>
    <property type="evidence" value="ECO:0007669"/>
    <property type="project" value="UniProtKB-KW"/>
</dbReference>
<keyword evidence="10" id="KW-0472">Membrane</keyword>
<dbReference type="InterPro" id="IPR001128">
    <property type="entry name" value="Cyt_P450"/>
</dbReference>
<dbReference type="CDD" id="cd11069">
    <property type="entry name" value="CYP_FUM15-like"/>
    <property type="match status" value="1"/>
</dbReference>
<dbReference type="PANTHER" id="PTHR24305">
    <property type="entry name" value="CYTOCHROME P450"/>
    <property type="match status" value="1"/>
</dbReference>
<evidence type="ECO:0000256" key="5">
    <source>
        <dbReference type="ARBA" id="ARBA00022723"/>
    </source>
</evidence>
<organism evidence="11 12">
    <name type="scientific">Grifola frondosa</name>
    <name type="common">Maitake</name>
    <name type="synonym">Polyporus frondosus</name>
    <dbReference type="NCBI Taxonomy" id="5627"/>
    <lineage>
        <taxon>Eukaryota</taxon>
        <taxon>Fungi</taxon>
        <taxon>Dikarya</taxon>
        <taxon>Basidiomycota</taxon>
        <taxon>Agaricomycotina</taxon>
        <taxon>Agaricomycetes</taxon>
        <taxon>Polyporales</taxon>
        <taxon>Grifolaceae</taxon>
        <taxon>Grifola</taxon>
    </lineage>
</organism>
<reference evidence="11 12" key="1">
    <citation type="submission" date="2016-03" db="EMBL/GenBank/DDBJ databases">
        <title>Whole genome sequencing of Grifola frondosa 9006-11.</title>
        <authorList>
            <person name="Min B."/>
            <person name="Park H."/>
            <person name="Kim J.-G."/>
            <person name="Cho H."/>
            <person name="Oh Y.-L."/>
            <person name="Kong W.-S."/>
            <person name="Choi I.-G."/>
        </authorList>
    </citation>
    <scope>NUCLEOTIDE SEQUENCE [LARGE SCALE GENOMIC DNA]</scope>
    <source>
        <strain evidence="11 12">9006-11</strain>
    </source>
</reference>
<dbReference type="InterPro" id="IPR050121">
    <property type="entry name" value="Cytochrome_P450_monoxygenase"/>
</dbReference>
<evidence type="ECO:0000313" key="11">
    <source>
        <dbReference type="EMBL" id="OBZ67742.1"/>
    </source>
</evidence>
<dbReference type="AlphaFoldDB" id="A0A1C7LST0"/>
<evidence type="ECO:0000313" key="12">
    <source>
        <dbReference type="Proteomes" id="UP000092993"/>
    </source>
</evidence>
<dbReference type="PANTHER" id="PTHR24305:SF166">
    <property type="entry name" value="CYTOCHROME P450 12A4, MITOCHONDRIAL-RELATED"/>
    <property type="match status" value="1"/>
</dbReference>
<keyword evidence="10" id="KW-1133">Transmembrane helix</keyword>
<evidence type="ECO:0000256" key="8">
    <source>
        <dbReference type="ARBA" id="ARBA00023033"/>
    </source>
</evidence>
<comment type="pathway">
    <text evidence="2">Secondary metabolite biosynthesis.</text>
</comment>
<evidence type="ECO:0000256" key="4">
    <source>
        <dbReference type="ARBA" id="ARBA00022617"/>
    </source>
</evidence>
<dbReference type="STRING" id="5627.A0A1C7LST0"/>
<comment type="similarity">
    <text evidence="3">Belongs to the cytochrome P450 family.</text>
</comment>